<dbReference type="InterPro" id="IPR000566">
    <property type="entry name" value="Lipocln_cytosolic_FA-bd_dom"/>
</dbReference>
<sequence>MVIVVNRRGPVTACHVARNPLLAEDKRATVKGSEPLSEVPLVSLSHSCLTMNLLLLAMGLILLGGPHALHMGPGDPNFDEKLVKGKWFSVALASNEPKFIAKDTDMKFFIHKIQVTPVSLQFHFHRKVRGMCVPTMMTAHKTKKKFQYTVNHSGHKTIFLEKVDPKHFVIFCAHSMKHGKETVVVTLFSRTPTVSPDVMWMFKKYCKTHGIHASNIVDLTQTDRCLHARH</sequence>
<dbReference type="InterPro" id="IPR002345">
    <property type="entry name" value="Lipocalin"/>
</dbReference>
<dbReference type="AlphaFoldDB" id="A0A8C4MGQ0"/>
<dbReference type="Ensembl" id="ENSEAST00005027934.2">
    <property type="protein sequence ID" value="ENSEASP00005025730.2"/>
    <property type="gene ID" value="ENSEASG00005017558.2"/>
</dbReference>
<evidence type="ECO:0000256" key="3">
    <source>
        <dbReference type="ARBA" id="ARBA00022525"/>
    </source>
</evidence>
<feature type="domain" description="Lipocalin/cytosolic fatty-acid binding" evidence="6">
    <location>
        <begin position="85"/>
        <end position="223"/>
    </location>
</feature>
<dbReference type="InterPro" id="IPR012674">
    <property type="entry name" value="Calycin"/>
</dbReference>
<evidence type="ECO:0000259" key="6">
    <source>
        <dbReference type="Pfam" id="PF00061"/>
    </source>
</evidence>
<dbReference type="PANTHER" id="PTHR11430">
    <property type="entry name" value="LIPOCALIN"/>
    <property type="match status" value="1"/>
</dbReference>
<evidence type="ECO:0000256" key="4">
    <source>
        <dbReference type="ARBA" id="ARBA00022729"/>
    </source>
</evidence>
<keyword evidence="5" id="KW-1015">Disulfide bond</keyword>
<organism evidence="7 8">
    <name type="scientific">Equus asinus</name>
    <name type="common">Donkey</name>
    <name type="synonym">Equus africanus asinus</name>
    <dbReference type="NCBI Taxonomy" id="9793"/>
    <lineage>
        <taxon>Eukaryota</taxon>
        <taxon>Metazoa</taxon>
        <taxon>Chordata</taxon>
        <taxon>Craniata</taxon>
        <taxon>Vertebrata</taxon>
        <taxon>Euteleostomi</taxon>
        <taxon>Mammalia</taxon>
        <taxon>Eutheria</taxon>
        <taxon>Laurasiatheria</taxon>
        <taxon>Perissodactyla</taxon>
        <taxon>Equidae</taxon>
        <taxon>Equus</taxon>
    </lineage>
</organism>
<proteinExistence type="inferred from homology"/>
<dbReference type="GO" id="GO:0005615">
    <property type="term" value="C:extracellular space"/>
    <property type="evidence" value="ECO:0007669"/>
    <property type="project" value="TreeGrafter"/>
</dbReference>
<dbReference type="Gene3D" id="2.40.128.20">
    <property type="match status" value="1"/>
</dbReference>
<protein>
    <recommendedName>
        <fullName evidence="6">Lipocalin/cytosolic fatty-acid binding domain-containing protein</fullName>
    </recommendedName>
</protein>
<dbReference type="InterPro" id="IPR002971">
    <property type="entry name" value="Maj_urinary"/>
</dbReference>
<reference evidence="7 8" key="1">
    <citation type="journal article" date="2020" name="Nat. Commun.">
        <title>Donkey genomes provide new insights into domestication and selection for coat color.</title>
        <authorList>
            <person name="Wang"/>
            <person name="C."/>
            <person name="Li"/>
            <person name="H."/>
            <person name="Guo"/>
            <person name="Y."/>
            <person name="Huang"/>
            <person name="J."/>
            <person name="Sun"/>
            <person name="Y."/>
            <person name="Min"/>
            <person name="J."/>
            <person name="Wang"/>
            <person name="J."/>
            <person name="Fang"/>
            <person name="X."/>
            <person name="Zhao"/>
            <person name="Z."/>
            <person name="Wang"/>
            <person name="S."/>
            <person name="Zhang"/>
            <person name="Y."/>
            <person name="Liu"/>
            <person name="Q."/>
            <person name="Jiang"/>
            <person name="Q."/>
            <person name="Wang"/>
            <person name="X."/>
            <person name="Guo"/>
            <person name="Y."/>
            <person name="Yang"/>
            <person name="C."/>
            <person name="Wang"/>
            <person name="Y."/>
            <person name="Tian"/>
            <person name="F."/>
            <person name="Zhuang"/>
            <person name="G."/>
            <person name="Fan"/>
            <person name="Y."/>
            <person name="Gao"/>
            <person name="Q."/>
            <person name="Li"/>
            <person name="Y."/>
            <person name="Ju"/>
            <person name="Z."/>
            <person name="Li"/>
            <person name="J."/>
            <person name="Li"/>
            <person name="R."/>
            <person name="Hou"/>
            <person name="M."/>
            <person name="Yang"/>
            <person name="G."/>
            <person name="Liu"/>
            <person name="G."/>
            <person name="Liu"/>
            <person name="W."/>
            <person name="Guo"/>
            <person name="J."/>
            <person name="Pan"/>
            <person name="S."/>
            <person name="Fan"/>
            <person name="G."/>
            <person name="Zhang"/>
            <person name="W."/>
            <person name="Zhang"/>
            <person name="R."/>
            <person name="Yu"/>
            <person name="J."/>
            <person name="Zhang"/>
            <person name="X."/>
            <person name="Yin"/>
            <person name="Q."/>
            <person name="Ji"/>
            <person name="C."/>
            <person name="Jin"/>
            <person name="Y."/>
            <person name="Yue"/>
            <person name="G."/>
            <person name="Liu"/>
            <person name="M."/>
            <person name="Xu"/>
            <person name="J."/>
            <person name="Liu"/>
            <person name="S."/>
            <person name="Jordana"/>
            <person name="J."/>
            <person name="Noce"/>
            <person name="A."/>
            <person name="Amills"/>
            <person name="M."/>
            <person name="Wu"/>
            <person name="D.D."/>
            <person name="Li"/>
            <person name="S."/>
            <person name="Zhou"/>
            <person name="X. and Zhong"/>
            <person name="J."/>
        </authorList>
    </citation>
    <scope>NUCLEOTIDE SEQUENCE [LARGE SCALE GENOMIC DNA]</scope>
</reference>
<evidence type="ECO:0000256" key="1">
    <source>
        <dbReference type="ARBA" id="ARBA00004613"/>
    </source>
</evidence>
<dbReference type="PANTHER" id="PTHR11430:SF70">
    <property type="entry name" value="UTEROCALIN"/>
    <property type="match status" value="1"/>
</dbReference>
<accession>A0A8C4MGQ0</accession>
<evidence type="ECO:0000313" key="7">
    <source>
        <dbReference type="Ensembl" id="ENSEASP00005025730.2"/>
    </source>
</evidence>
<keyword evidence="3" id="KW-0964">Secreted</keyword>
<dbReference type="GeneTree" id="ENSGT01050000244868"/>
<reference evidence="7" key="2">
    <citation type="submission" date="2025-08" db="UniProtKB">
        <authorList>
            <consortium name="Ensembl"/>
        </authorList>
    </citation>
    <scope>IDENTIFICATION</scope>
</reference>
<comment type="subcellular location">
    <subcellularLocation>
        <location evidence="1">Secreted</location>
    </subcellularLocation>
</comment>
<dbReference type="Proteomes" id="UP000694387">
    <property type="component" value="Chromosome 10"/>
</dbReference>
<dbReference type="GO" id="GO:0036094">
    <property type="term" value="F:small molecule binding"/>
    <property type="evidence" value="ECO:0007669"/>
    <property type="project" value="InterPro"/>
</dbReference>
<gene>
    <name evidence="7" type="primary">LOC106845544</name>
</gene>
<evidence type="ECO:0000256" key="2">
    <source>
        <dbReference type="ARBA" id="ARBA00006889"/>
    </source>
</evidence>
<evidence type="ECO:0000313" key="8">
    <source>
        <dbReference type="Proteomes" id="UP000694387"/>
    </source>
</evidence>
<dbReference type="Pfam" id="PF00061">
    <property type="entry name" value="Lipocalin"/>
    <property type="match status" value="1"/>
</dbReference>
<name>A0A8C4MGQ0_EQUAS</name>
<evidence type="ECO:0000256" key="5">
    <source>
        <dbReference type="ARBA" id="ARBA00023157"/>
    </source>
</evidence>
<keyword evidence="4" id="KW-0732">Signal</keyword>
<keyword evidence="8" id="KW-1185">Reference proteome</keyword>
<comment type="similarity">
    <text evidence="2">Belongs to the calycin superfamily. Lipocalin family.</text>
</comment>
<reference evidence="7" key="3">
    <citation type="submission" date="2025-09" db="UniProtKB">
        <authorList>
            <consortium name="Ensembl"/>
        </authorList>
    </citation>
    <scope>IDENTIFICATION</scope>
</reference>
<dbReference type="PRINTS" id="PR01221">
    <property type="entry name" value="MAJORURINARY"/>
</dbReference>
<dbReference type="SUPFAM" id="SSF50814">
    <property type="entry name" value="Lipocalins"/>
    <property type="match status" value="1"/>
</dbReference>